<dbReference type="RefSeq" id="WP_183212382.1">
    <property type="nucleotide sequence ID" value="NZ_JACHOR010000002.1"/>
</dbReference>
<dbReference type="Proteomes" id="UP000545037">
    <property type="component" value="Unassembled WGS sequence"/>
</dbReference>
<dbReference type="EMBL" id="JACHOR010000002">
    <property type="protein sequence ID" value="MBB5745382.1"/>
    <property type="molecule type" value="Genomic_DNA"/>
</dbReference>
<evidence type="ECO:0000313" key="1">
    <source>
        <dbReference type="EMBL" id="MBB5745382.1"/>
    </source>
</evidence>
<keyword evidence="2" id="KW-1185">Reference proteome</keyword>
<sequence>MSLWAAIRGLTSGEQGLAVSVFGRAVRLETVRFVKSPWPFDRAFVAGRWFGRDWIVWPGRGLPDDFAVAPLAVQAVFIHELVHVWQAQTGVNLLAAKLRAGDSAASYRYPIDHGCDWSCLNIEQQAMMVEHRFRLSRGGAVPAGPRFYADRLPFRP</sequence>
<comment type="caution">
    <text evidence="1">The sequence shown here is derived from an EMBL/GenBank/DDBJ whole genome shotgun (WGS) entry which is preliminary data.</text>
</comment>
<proteinExistence type="predicted"/>
<evidence type="ECO:0000313" key="2">
    <source>
        <dbReference type="Proteomes" id="UP000545037"/>
    </source>
</evidence>
<reference evidence="1 2" key="1">
    <citation type="submission" date="2020-08" db="EMBL/GenBank/DDBJ databases">
        <title>Genomic Encyclopedia of Type Strains, Phase IV (KMG-IV): sequencing the most valuable type-strain genomes for metagenomic binning, comparative biology and taxonomic classification.</title>
        <authorList>
            <person name="Goeker M."/>
        </authorList>
    </citation>
    <scope>NUCLEOTIDE SEQUENCE [LARGE SCALE GENOMIC DNA]</scope>
    <source>
        <strain evidence="1 2">DSM 4737</strain>
    </source>
</reference>
<evidence type="ECO:0008006" key="3">
    <source>
        <dbReference type="Google" id="ProtNLM"/>
    </source>
</evidence>
<organism evidence="1 2">
    <name type="scientific">Brevundimonas variabilis</name>
    <dbReference type="NCBI Taxonomy" id="74312"/>
    <lineage>
        <taxon>Bacteria</taxon>
        <taxon>Pseudomonadati</taxon>
        <taxon>Pseudomonadota</taxon>
        <taxon>Alphaproteobacteria</taxon>
        <taxon>Caulobacterales</taxon>
        <taxon>Caulobacteraceae</taxon>
        <taxon>Brevundimonas</taxon>
    </lineage>
</organism>
<gene>
    <name evidence="1" type="ORF">GGR13_000966</name>
</gene>
<name>A0A7W9CHL7_9CAUL</name>
<protein>
    <recommendedName>
        <fullName evidence="3">Vgr related protein</fullName>
    </recommendedName>
</protein>
<accession>A0A7W9CHL7</accession>
<dbReference type="AlphaFoldDB" id="A0A7W9CHL7"/>